<dbReference type="SUPFAM" id="SSF81653">
    <property type="entry name" value="Calcium ATPase, transduction domain A"/>
    <property type="match status" value="1"/>
</dbReference>
<evidence type="ECO:0000256" key="4">
    <source>
        <dbReference type="ARBA" id="ARBA00012786"/>
    </source>
</evidence>
<keyword evidence="6" id="KW-1003">Cell membrane</keyword>
<dbReference type="InterPro" id="IPR006415">
    <property type="entry name" value="P-type_ATPase_IIIB"/>
</dbReference>
<dbReference type="InterPro" id="IPR006068">
    <property type="entry name" value="ATPase_P-typ_cation-transptr_C"/>
</dbReference>
<evidence type="ECO:0000256" key="9">
    <source>
        <dbReference type="ARBA" id="ARBA00022692"/>
    </source>
</evidence>
<evidence type="ECO:0000256" key="12">
    <source>
        <dbReference type="ARBA" id="ARBA00022842"/>
    </source>
</evidence>
<dbReference type="SUPFAM" id="SSF56784">
    <property type="entry name" value="HAD-like"/>
    <property type="match status" value="1"/>
</dbReference>
<keyword evidence="10" id="KW-0547">Nucleotide-binding</keyword>
<evidence type="ECO:0000256" key="3">
    <source>
        <dbReference type="ARBA" id="ARBA00008746"/>
    </source>
</evidence>
<dbReference type="SFLD" id="SFLDG00002">
    <property type="entry name" value="C1.7:_P-type_atpase_like"/>
    <property type="match status" value="1"/>
</dbReference>
<dbReference type="NCBIfam" id="NF011702">
    <property type="entry name" value="PRK15122.1"/>
    <property type="match status" value="1"/>
</dbReference>
<feature type="transmembrane region" description="Helical" evidence="18">
    <location>
        <begin position="872"/>
        <end position="891"/>
    </location>
</feature>
<keyword evidence="8" id="KW-0597">Phosphoprotein</keyword>
<dbReference type="SFLD" id="SFLDS00003">
    <property type="entry name" value="Haloacid_Dehalogenase"/>
    <property type="match status" value="1"/>
</dbReference>
<dbReference type="EC" id="7.2.2.14" evidence="4"/>
<feature type="transmembrane region" description="Helical" evidence="18">
    <location>
        <begin position="99"/>
        <end position="120"/>
    </location>
</feature>
<evidence type="ECO:0000256" key="16">
    <source>
        <dbReference type="ARBA" id="ARBA00029806"/>
    </source>
</evidence>
<keyword evidence="14 18" id="KW-1133">Transmembrane helix</keyword>
<dbReference type="GO" id="GO:0005524">
    <property type="term" value="F:ATP binding"/>
    <property type="evidence" value="ECO:0007669"/>
    <property type="project" value="UniProtKB-KW"/>
</dbReference>
<dbReference type="InterPro" id="IPR059000">
    <property type="entry name" value="ATPase_P-type_domA"/>
</dbReference>
<keyword evidence="7" id="KW-0997">Cell inner membrane</keyword>
<dbReference type="SUPFAM" id="SSF81665">
    <property type="entry name" value="Calcium ATPase, transmembrane domain M"/>
    <property type="match status" value="1"/>
</dbReference>
<feature type="transmembrane region" description="Helical" evidence="18">
    <location>
        <begin position="775"/>
        <end position="798"/>
    </location>
</feature>
<comment type="function">
    <text evidence="1">Mediates magnesium influx to the cytosol.</text>
</comment>
<dbReference type="Gene3D" id="3.40.50.1000">
    <property type="entry name" value="HAD superfamily/HAD-like"/>
    <property type="match status" value="1"/>
</dbReference>
<feature type="transmembrane region" description="Helical" evidence="18">
    <location>
        <begin position="840"/>
        <end position="860"/>
    </location>
</feature>
<evidence type="ECO:0000256" key="17">
    <source>
        <dbReference type="ARBA" id="ARBA00047295"/>
    </source>
</evidence>
<evidence type="ECO:0000256" key="11">
    <source>
        <dbReference type="ARBA" id="ARBA00022840"/>
    </source>
</evidence>
<dbReference type="Gene3D" id="1.20.1110.10">
    <property type="entry name" value="Calcium-transporting ATPase, transmembrane domain"/>
    <property type="match status" value="1"/>
</dbReference>
<evidence type="ECO:0000256" key="6">
    <source>
        <dbReference type="ARBA" id="ARBA00022475"/>
    </source>
</evidence>
<dbReference type="Proteomes" id="UP000501237">
    <property type="component" value="Chromosome"/>
</dbReference>
<dbReference type="InterPro" id="IPR023214">
    <property type="entry name" value="HAD_sf"/>
</dbReference>
<dbReference type="InterPro" id="IPR008250">
    <property type="entry name" value="ATPase_P-typ_transduc_dom_A_sf"/>
</dbReference>
<evidence type="ECO:0000256" key="7">
    <source>
        <dbReference type="ARBA" id="ARBA00022519"/>
    </source>
</evidence>
<organism evidence="20 21">
    <name type="scientific">Metapseudomonas otitidis</name>
    <dbReference type="NCBI Taxonomy" id="319939"/>
    <lineage>
        <taxon>Bacteria</taxon>
        <taxon>Pseudomonadati</taxon>
        <taxon>Pseudomonadota</taxon>
        <taxon>Gammaproteobacteria</taxon>
        <taxon>Pseudomonadales</taxon>
        <taxon>Pseudomonadaceae</taxon>
        <taxon>Metapseudomonas</taxon>
    </lineage>
</organism>
<feature type="domain" description="Cation-transporting P-type ATPase N-terminal" evidence="19">
    <location>
        <begin position="50"/>
        <end position="123"/>
    </location>
</feature>
<dbReference type="GeneID" id="57398149"/>
<sequence>MLMSALGRRLLALFDHGLGRHFRRRALLDALRGRRTASTLPPAFVQQLEAFASCPPEQLFRQLGSQPGGLDPAQAQRVRERVGTNLVEQEKPLSPLHHLWLCYCNPFNLLLTALAVLSWVTEDLQAALVIGCMVLVSTLLRFVQETRSNRAAESLRALVDNTASVLRPGAPSPDRRGAVEVPFRDLVPGDVVLLAAGDMIPADLRVLEARNLFLNQSAITGEALPVEKFAAPQGPTPDTPLERDTLCFMGTNVVSGSARALVLGTGPNTYFGNLAAHVLEPDREPSAFQQGVNKVSWLLIRFMLVMAPVVLLVNGFTKGDWLQASLFALSIAVGLTPEMLPMIVTSTLAKGALALSRKKVIVKRLDAIQNFGAMDVLCTDKTGTLTQDRIVLERHTDVRGRPCDAVLDDAWLNSYHQTGLRNLLDVAVLEHGDAQRRAQLAEAFSKVDELPFDFERRRMSVVVAEHGDGHRLVCKGALDEVLAVCDRVRLDGEEFPLHDALRADIREHAARLNDEGLRVVAVAVRQFPGDRRDYRVEDEQELLLTGYIAFLDPPKETSREALQALREHGVSVKVLTGDNERVSQRVLREVGLPVEGLLLGSEMDALDDRELGERAAACSLFARLTPAQKARVVRLLRERGHVVGFLGDGINDAPALRAADIGISVDTAVDIAKEAADIILLEKSLMVLEAGVREGRRTFSNMLKYIKMTASSNFGNVFSVLVASVFLPFLPMLPLHLLVQNLLYDLSQTAIPFDNVDDEQLARPQQWRADEIGRFMVFFGPLSSIFDILTYALMWFVFAASTPAHQTLFQTGWFVEGLLSQTLVVHLIRTRRLPFLQSRAGWPLLLMTLVIASIGLLLPFSPLAAHFKLQPLPLSYFPFLLALLLGYAAVVQAMKGWFARRYGWQ</sequence>
<feature type="transmembrane region" description="Helical" evidence="18">
    <location>
        <begin position="126"/>
        <end position="143"/>
    </location>
</feature>
<comment type="subcellular location">
    <subcellularLocation>
        <location evidence="2">Cell inner membrane</location>
        <topology evidence="2">Multi-pass membrane protein</topology>
    </subcellularLocation>
</comment>
<dbReference type="Pfam" id="PF00690">
    <property type="entry name" value="Cation_ATPase_N"/>
    <property type="match status" value="1"/>
</dbReference>
<feature type="transmembrane region" description="Helical" evidence="18">
    <location>
        <begin position="298"/>
        <end position="316"/>
    </location>
</feature>
<dbReference type="EMBL" id="AP022642">
    <property type="protein sequence ID" value="BCA28955.1"/>
    <property type="molecule type" value="Genomic_DNA"/>
</dbReference>
<dbReference type="InterPro" id="IPR018303">
    <property type="entry name" value="ATPase_P-typ_P_site"/>
</dbReference>
<proteinExistence type="inferred from homology"/>
<keyword evidence="11" id="KW-0067">ATP-binding</keyword>
<dbReference type="InterPro" id="IPR023298">
    <property type="entry name" value="ATPase_P-typ_TM_dom_sf"/>
</dbReference>
<keyword evidence="12" id="KW-0460">Magnesium</keyword>
<evidence type="ECO:0000313" key="20">
    <source>
        <dbReference type="EMBL" id="BCA28955.1"/>
    </source>
</evidence>
<dbReference type="GO" id="GO:0015444">
    <property type="term" value="F:P-type magnesium transporter activity"/>
    <property type="evidence" value="ECO:0007669"/>
    <property type="project" value="UniProtKB-EC"/>
</dbReference>
<dbReference type="GO" id="GO:0005886">
    <property type="term" value="C:plasma membrane"/>
    <property type="evidence" value="ECO:0007669"/>
    <property type="project" value="UniProtKB-SubCell"/>
</dbReference>
<dbReference type="Gene3D" id="2.70.150.10">
    <property type="entry name" value="Calcium-transporting ATPase, cytoplasmic transduction domain A"/>
    <property type="match status" value="1"/>
</dbReference>
<dbReference type="Pfam" id="PF13246">
    <property type="entry name" value="Cation_ATPase"/>
    <property type="match status" value="1"/>
</dbReference>
<keyword evidence="9 18" id="KW-0812">Transmembrane</keyword>
<dbReference type="NCBIfam" id="TIGR01524">
    <property type="entry name" value="ATPase-IIIB_Mg"/>
    <property type="match status" value="1"/>
</dbReference>
<dbReference type="InterPro" id="IPR044492">
    <property type="entry name" value="P_typ_ATPase_HD_dom"/>
</dbReference>
<name>A0A679GFU1_9GAMM</name>
<gene>
    <name evidence="20" type="primary">mgtA</name>
    <name evidence="20" type="ORF">PtoMrB4_29320</name>
</gene>
<evidence type="ECO:0000256" key="2">
    <source>
        <dbReference type="ARBA" id="ARBA00004429"/>
    </source>
</evidence>
<accession>A0A679GFU1</accession>
<evidence type="ECO:0000256" key="8">
    <source>
        <dbReference type="ARBA" id="ARBA00022553"/>
    </source>
</evidence>
<keyword evidence="15 18" id="KW-0472">Membrane</keyword>
<dbReference type="Pfam" id="PF00689">
    <property type="entry name" value="Cation_ATPase_C"/>
    <property type="match status" value="1"/>
</dbReference>
<evidence type="ECO:0000259" key="19">
    <source>
        <dbReference type="SMART" id="SM00831"/>
    </source>
</evidence>
<comment type="similarity">
    <text evidence="3">Belongs to the cation transport ATPase (P-type) (TC 3.A.3) family. Type IIIB subfamily.</text>
</comment>
<evidence type="ECO:0000256" key="1">
    <source>
        <dbReference type="ARBA" id="ARBA00003954"/>
    </source>
</evidence>
<reference evidence="20 21" key="1">
    <citation type="journal article" date="2020" name="Microbiol. Resour. Announc.">
        <title>Complete genome sequence of Pseudomonas otitidis strain MrB4, isolated from Lake Biwa in Japan.</title>
        <authorList>
            <person name="Miyazaki K."/>
            <person name="Hase E."/>
            <person name="Maruya T."/>
        </authorList>
    </citation>
    <scope>NUCLEOTIDE SEQUENCE [LARGE SCALE GENOMIC DNA]</scope>
    <source>
        <strain evidence="20 21">MrB4</strain>
    </source>
</reference>
<evidence type="ECO:0000256" key="14">
    <source>
        <dbReference type="ARBA" id="ARBA00022989"/>
    </source>
</evidence>
<dbReference type="NCBIfam" id="TIGR01494">
    <property type="entry name" value="ATPase_P-type"/>
    <property type="match status" value="2"/>
</dbReference>
<dbReference type="InterPro" id="IPR004014">
    <property type="entry name" value="ATPase_P-typ_cation-transptr_N"/>
</dbReference>
<dbReference type="InterPro" id="IPR023299">
    <property type="entry name" value="ATPase_P-typ_cyto_dom_N"/>
</dbReference>
<dbReference type="KEGG" id="poj:PtoMrB4_29320"/>
<dbReference type="InterPro" id="IPR036412">
    <property type="entry name" value="HAD-like_sf"/>
</dbReference>
<dbReference type="RefSeq" id="WP_172433729.1">
    <property type="nucleotide sequence ID" value="NZ_AP022642.1"/>
</dbReference>
<evidence type="ECO:0000256" key="13">
    <source>
        <dbReference type="ARBA" id="ARBA00022967"/>
    </source>
</evidence>
<evidence type="ECO:0000313" key="21">
    <source>
        <dbReference type="Proteomes" id="UP000501237"/>
    </source>
</evidence>
<dbReference type="PANTHER" id="PTHR42861">
    <property type="entry name" value="CALCIUM-TRANSPORTING ATPASE"/>
    <property type="match status" value="1"/>
</dbReference>
<dbReference type="SMART" id="SM00831">
    <property type="entry name" value="Cation_ATPase_N"/>
    <property type="match status" value="1"/>
</dbReference>
<dbReference type="InterPro" id="IPR001757">
    <property type="entry name" value="P_typ_ATPase"/>
</dbReference>
<dbReference type="Pfam" id="PF00122">
    <property type="entry name" value="E1-E2_ATPase"/>
    <property type="match status" value="1"/>
</dbReference>
<dbReference type="Gene3D" id="3.40.1110.10">
    <property type="entry name" value="Calcium-transporting ATPase, cytoplasmic domain N"/>
    <property type="match status" value="1"/>
</dbReference>
<evidence type="ECO:0000256" key="10">
    <source>
        <dbReference type="ARBA" id="ARBA00022741"/>
    </source>
</evidence>
<dbReference type="PROSITE" id="PS00154">
    <property type="entry name" value="ATPASE_E1_E2"/>
    <property type="match status" value="1"/>
</dbReference>
<dbReference type="SFLD" id="SFLDF00027">
    <property type="entry name" value="p-type_atpase"/>
    <property type="match status" value="1"/>
</dbReference>
<dbReference type="CDD" id="cd02077">
    <property type="entry name" value="P-type_ATPase_Mg"/>
    <property type="match status" value="1"/>
</dbReference>
<comment type="catalytic activity">
    <reaction evidence="17">
        <text>Mg(2+)(out) + ATP + H2O = Mg(2+)(in) + ADP + phosphate + H(+)</text>
        <dbReference type="Rhea" id="RHEA:10260"/>
        <dbReference type="ChEBI" id="CHEBI:15377"/>
        <dbReference type="ChEBI" id="CHEBI:15378"/>
        <dbReference type="ChEBI" id="CHEBI:18420"/>
        <dbReference type="ChEBI" id="CHEBI:30616"/>
        <dbReference type="ChEBI" id="CHEBI:43474"/>
        <dbReference type="ChEBI" id="CHEBI:456216"/>
        <dbReference type="EC" id="7.2.2.14"/>
    </reaction>
</comment>
<dbReference type="AlphaFoldDB" id="A0A679GFU1"/>
<keyword evidence="13" id="KW-1278">Translocase</keyword>
<feature type="transmembrane region" description="Helical" evidence="18">
    <location>
        <begin position="322"/>
        <end position="349"/>
    </location>
</feature>
<evidence type="ECO:0000256" key="5">
    <source>
        <dbReference type="ARBA" id="ARBA00013555"/>
    </source>
</evidence>
<evidence type="ECO:0000256" key="18">
    <source>
        <dbReference type="SAM" id="Phobius"/>
    </source>
</evidence>
<protein>
    <recommendedName>
        <fullName evidence="5">Magnesium-transporting ATPase, P-type 1</fullName>
        <ecNumber evidence="4">7.2.2.14</ecNumber>
    </recommendedName>
    <alternativeName>
        <fullName evidence="16">Mg(2+) transport ATPase, P-type 1</fullName>
    </alternativeName>
</protein>
<dbReference type="GO" id="GO:0016887">
    <property type="term" value="F:ATP hydrolysis activity"/>
    <property type="evidence" value="ECO:0007669"/>
    <property type="project" value="InterPro"/>
</dbReference>
<evidence type="ECO:0000256" key="15">
    <source>
        <dbReference type="ARBA" id="ARBA00023136"/>
    </source>
</evidence>
<dbReference type="PRINTS" id="PR01836">
    <property type="entry name" value="MGATPASE"/>
</dbReference>